<reference evidence="3" key="1">
    <citation type="submission" date="2022-11" db="UniProtKB">
        <authorList>
            <consortium name="WormBaseParasite"/>
        </authorList>
    </citation>
    <scope>IDENTIFICATION</scope>
</reference>
<organism evidence="2 3">
    <name type="scientific">Ditylenchus dipsaci</name>
    <dbReference type="NCBI Taxonomy" id="166011"/>
    <lineage>
        <taxon>Eukaryota</taxon>
        <taxon>Metazoa</taxon>
        <taxon>Ecdysozoa</taxon>
        <taxon>Nematoda</taxon>
        <taxon>Chromadorea</taxon>
        <taxon>Rhabditida</taxon>
        <taxon>Tylenchina</taxon>
        <taxon>Tylenchomorpha</taxon>
        <taxon>Sphaerularioidea</taxon>
        <taxon>Anguinidae</taxon>
        <taxon>Anguininae</taxon>
        <taxon>Ditylenchus</taxon>
    </lineage>
</organism>
<keyword evidence="2" id="KW-1185">Reference proteome</keyword>
<feature type="compositionally biased region" description="Polar residues" evidence="1">
    <location>
        <begin position="9"/>
        <end position="19"/>
    </location>
</feature>
<accession>A0A915E2Q9</accession>
<feature type="region of interest" description="Disordered" evidence="1">
    <location>
        <begin position="1"/>
        <end position="24"/>
    </location>
</feature>
<dbReference type="Proteomes" id="UP000887574">
    <property type="component" value="Unplaced"/>
</dbReference>
<evidence type="ECO:0000313" key="3">
    <source>
        <dbReference type="WBParaSite" id="jg25570"/>
    </source>
</evidence>
<proteinExistence type="predicted"/>
<evidence type="ECO:0000313" key="2">
    <source>
        <dbReference type="Proteomes" id="UP000887574"/>
    </source>
</evidence>
<evidence type="ECO:0000256" key="1">
    <source>
        <dbReference type="SAM" id="MobiDB-lite"/>
    </source>
</evidence>
<protein>
    <submittedName>
        <fullName evidence="3">Uncharacterized protein</fullName>
    </submittedName>
</protein>
<dbReference type="WBParaSite" id="jg25570">
    <property type="protein sequence ID" value="jg25570"/>
    <property type="gene ID" value="jg25570"/>
</dbReference>
<dbReference type="AlphaFoldDB" id="A0A915E2Q9"/>
<sequence>MGSSDYAPTPTSVKKLSSPSRKRKTRISDFFNASLQTPKTTPSVNSALLSASTNYRQSRSTQKRILGYLTEASSASDTMAKMEKRRRIVPARLNYNEFDSSDSNYFAHNDIVWAN</sequence>
<name>A0A915E2Q9_9BILA</name>